<gene>
    <name evidence="3" type="ORF">EZS28_013871</name>
</gene>
<feature type="domain" description="RING-type" evidence="2">
    <location>
        <begin position="46"/>
        <end position="87"/>
    </location>
</feature>
<reference evidence="3 4" key="1">
    <citation type="submission" date="2019-03" db="EMBL/GenBank/DDBJ databases">
        <title>Single cell metagenomics reveals metabolic interactions within the superorganism composed of flagellate Streblomastix strix and complex community of Bacteroidetes bacteria on its surface.</title>
        <authorList>
            <person name="Treitli S.C."/>
            <person name="Kolisko M."/>
            <person name="Husnik F."/>
            <person name="Keeling P."/>
            <person name="Hampl V."/>
        </authorList>
    </citation>
    <scope>NUCLEOTIDE SEQUENCE [LARGE SCALE GENOMIC DNA]</scope>
    <source>
        <strain evidence="3">ST1C</strain>
    </source>
</reference>
<dbReference type="Gene3D" id="3.30.40.10">
    <property type="entry name" value="Zinc/RING finger domain, C3HC4 (zinc finger)"/>
    <property type="match status" value="1"/>
</dbReference>
<evidence type="ECO:0000313" key="4">
    <source>
        <dbReference type="Proteomes" id="UP000324800"/>
    </source>
</evidence>
<dbReference type="OrthoDB" id="411372at2759"/>
<protein>
    <recommendedName>
        <fullName evidence="2">RING-type domain-containing protein</fullName>
    </recommendedName>
</protein>
<dbReference type="Pfam" id="PF13639">
    <property type="entry name" value="zf-RING_2"/>
    <property type="match status" value="1"/>
</dbReference>
<dbReference type="SUPFAM" id="SSF57850">
    <property type="entry name" value="RING/U-box"/>
    <property type="match status" value="1"/>
</dbReference>
<keyword evidence="1" id="KW-0862">Zinc</keyword>
<dbReference type="InterPro" id="IPR001841">
    <property type="entry name" value="Znf_RING"/>
</dbReference>
<dbReference type="SMART" id="SM00184">
    <property type="entry name" value="RING"/>
    <property type="match status" value="1"/>
</dbReference>
<organism evidence="3 4">
    <name type="scientific">Streblomastix strix</name>
    <dbReference type="NCBI Taxonomy" id="222440"/>
    <lineage>
        <taxon>Eukaryota</taxon>
        <taxon>Metamonada</taxon>
        <taxon>Preaxostyla</taxon>
        <taxon>Oxymonadida</taxon>
        <taxon>Streblomastigidae</taxon>
        <taxon>Streblomastix</taxon>
    </lineage>
</organism>
<dbReference type="EMBL" id="SNRW01003169">
    <property type="protein sequence ID" value="KAA6390601.1"/>
    <property type="molecule type" value="Genomic_DNA"/>
</dbReference>
<keyword evidence="1" id="KW-0863">Zinc-finger</keyword>
<dbReference type="InterPro" id="IPR013083">
    <property type="entry name" value="Znf_RING/FYVE/PHD"/>
</dbReference>
<dbReference type="Proteomes" id="UP000324800">
    <property type="component" value="Unassembled WGS sequence"/>
</dbReference>
<dbReference type="GO" id="GO:0008270">
    <property type="term" value="F:zinc ion binding"/>
    <property type="evidence" value="ECO:0007669"/>
    <property type="project" value="UniProtKB-KW"/>
</dbReference>
<evidence type="ECO:0000313" key="3">
    <source>
        <dbReference type="EMBL" id="KAA6390601.1"/>
    </source>
</evidence>
<proteinExistence type="predicted"/>
<evidence type="ECO:0000259" key="2">
    <source>
        <dbReference type="PROSITE" id="PS50089"/>
    </source>
</evidence>
<name>A0A5J4W6M7_9EUKA</name>
<comment type="caution">
    <text evidence="3">The sequence shown here is derived from an EMBL/GenBank/DDBJ whole genome shotgun (WGS) entry which is preliminary data.</text>
</comment>
<accession>A0A5J4W6M7</accession>
<dbReference type="PROSITE" id="PS50089">
    <property type="entry name" value="ZF_RING_2"/>
    <property type="match status" value="1"/>
</dbReference>
<dbReference type="AlphaFoldDB" id="A0A5J4W6M7"/>
<sequence>MVLCLRFLGSERLVDTQHTMKQKLRDKFVGEGMSSRSVIYCIGKSCGLCRKYQESDDKTIAVLLCGRSFHRDCFTEWQKRGVKCPHCYQDMIEIEGNN</sequence>
<keyword evidence="1" id="KW-0479">Metal-binding</keyword>
<evidence type="ECO:0000256" key="1">
    <source>
        <dbReference type="PROSITE-ProRule" id="PRU00175"/>
    </source>
</evidence>